<evidence type="ECO:0000259" key="4">
    <source>
        <dbReference type="Pfam" id="PF22624"/>
    </source>
</evidence>
<dbReference type="InterPro" id="IPR050559">
    <property type="entry name" value="P-Pant_transferase_sf"/>
</dbReference>
<dbReference type="InterPro" id="IPR037143">
    <property type="entry name" value="4-PPantetheinyl_Trfase_dom_sf"/>
</dbReference>
<keyword evidence="6" id="KW-1185">Reference proteome</keyword>
<dbReference type="Proteomes" id="UP000245712">
    <property type="component" value="Unassembled WGS sequence"/>
</dbReference>
<evidence type="ECO:0000259" key="3">
    <source>
        <dbReference type="Pfam" id="PF01648"/>
    </source>
</evidence>
<organism evidence="5 6">
    <name type="scientific">Paraburkholderia unamae</name>
    <dbReference type="NCBI Taxonomy" id="219649"/>
    <lineage>
        <taxon>Bacteria</taxon>
        <taxon>Pseudomonadati</taxon>
        <taxon>Pseudomonadota</taxon>
        <taxon>Betaproteobacteria</taxon>
        <taxon>Burkholderiales</taxon>
        <taxon>Burkholderiaceae</taxon>
        <taxon>Paraburkholderia</taxon>
    </lineage>
</organism>
<evidence type="ECO:0000313" key="5">
    <source>
        <dbReference type="EMBL" id="PVX70882.1"/>
    </source>
</evidence>
<dbReference type="PANTHER" id="PTHR12215:SF15">
    <property type="entry name" value="4'-PHOSPHOPANTETHEINYL TRANSFERASE SUPERFAMILY-RELATED"/>
    <property type="match status" value="1"/>
</dbReference>
<comment type="caution">
    <text evidence="5">The sequence shown here is derived from an EMBL/GenBank/DDBJ whole genome shotgun (WGS) entry which is preliminary data.</text>
</comment>
<evidence type="ECO:0000256" key="2">
    <source>
        <dbReference type="ARBA" id="ARBA00022679"/>
    </source>
</evidence>
<keyword evidence="2 5" id="KW-0808">Transferase</keyword>
<protein>
    <submittedName>
        <fullName evidence="5">4'-phosphopantetheinyl transferase</fullName>
    </submittedName>
</protein>
<proteinExistence type="inferred from homology"/>
<dbReference type="Pfam" id="PF22624">
    <property type="entry name" value="AASDHPPT_N"/>
    <property type="match status" value="1"/>
</dbReference>
<dbReference type="InterPro" id="IPR008278">
    <property type="entry name" value="4-PPantetheinyl_Trfase_dom"/>
</dbReference>
<reference evidence="5 6" key="1">
    <citation type="submission" date="2018-05" db="EMBL/GenBank/DDBJ databases">
        <title>Genomic Encyclopedia of Type Strains, Phase IV (KMG-V): Genome sequencing to study the core and pangenomes of soil and plant-associated prokaryotes.</title>
        <authorList>
            <person name="Whitman W."/>
        </authorList>
    </citation>
    <scope>NUCLEOTIDE SEQUENCE [LARGE SCALE GENOMIC DNA]</scope>
    <source>
        <strain evidence="5 6">SCZa-39</strain>
    </source>
</reference>
<accession>A0ABX5KE66</accession>
<evidence type="ECO:0000256" key="1">
    <source>
        <dbReference type="ARBA" id="ARBA00010990"/>
    </source>
</evidence>
<dbReference type="GO" id="GO:0016740">
    <property type="term" value="F:transferase activity"/>
    <property type="evidence" value="ECO:0007669"/>
    <property type="project" value="UniProtKB-KW"/>
</dbReference>
<dbReference type="EMBL" id="QEOB01000033">
    <property type="protein sequence ID" value="PVX70882.1"/>
    <property type="molecule type" value="Genomic_DNA"/>
</dbReference>
<name>A0ABX5KE66_9BURK</name>
<comment type="similarity">
    <text evidence="1">Belongs to the P-Pant transferase superfamily. Gsp/Sfp/HetI/AcpT family.</text>
</comment>
<dbReference type="SUPFAM" id="SSF56214">
    <property type="entry name" value="4'-phosphopantetheinyl transferase"/>
    <property type="match status" value="2"/>
</dbReference>
<dbReference type="Gene3D" id="3.90.470.20">
    <property type="entry name" value="4'-phosphopantetheinyl transferase domain"/>
    <property type="match status" value="2"/>
</dbReference>
<dbReference type="PANTHER" id="PTHR12215">
    <property type="entry name" value="PHOSPHOPANTETHEINE TRANSFERASE"/>
    <property type="match status" value="1"/>
</dbReference>
<feature type="domain" description="4'-phosphopantetheinyl transferase N-terminal" evidence="4">
    <location>
        <begin position="43"/>
        <end position="126"/>
    </location>
</feature>
<evidence type="ECO:0000313" key="6">
    <source>
        <dbReference type="Proteomes" id="UP000245712"/>
    </source>
</evidence>
<dbReference type="InterPro" id="IPR055066">
    <property type="entry name" value="AASDHPPT_N"/>
</dbReference>
<dbReference type="Pfam" id="PF01648">
    <property type="entry name" value="ACPS"/>
    <property type="match status" value="1"/>
</dbReference>
<sequence length="259" mass="28499">MDFPGSTSYVAPSPASLSLPDSEVHVWYARTSACDTPELRARYASLLSPLEHERFSRFAFDHLKLEYLVTRALSRCVLSRYLGKNPGSLRFVAGTHGKPELEPGSDGHPPLRFNLSNTSTFVVCAVTRSADVGVDIERVDRSIDIASLANRCLAPEERRALRAVPAEQRSSRFFELWTLKEAWLKATGIGLSIEPDQVAFSISCGIASAVFGPDVDDLLSNWQFVTHKPEKSCITAVAIRTGTSGSFRVRFAETVPLQP</sequence>
<gene>
    <name evidence="5" type="ORF">C7402_13336</name>
</gene>
<feature type="domain" description="4'-phosphopantetheinyl transferase" evidence="3">
    <location>
        <begin position="132"/>
        <end position="230"/>
    </location>
</feature>